<evidence type="ECO:0000256" key="1">
    <source>
        <dbReference type="ARBA" id="ARBA00006224"/>
    </source>
</evidence>
<dbReference type="GO" id="GO:0140285">
    <property type="term" value="P:endosome fission"/>
    <property type="evidence" value="ECO:0000318"/>
    <property type="project" value="GO_Central"/>
</dbReference>
<dbReference type="Pfam" id="PF10266">
    <property type="entry name" value="Strumpellin"/>
    <property type="match status" value="1"/>
</dbReference>
<dbReference type="GO" id="GO:0071203">
    <property type="term" value="C:WASH complex"/>
    <property type="evidence" value="ECO:0000318"/>
    <property type="project" value="GO_Central"/>
</dbReference>
<name>A0A2A6C574_PRIPA</name>
<comment type="similarity">
    <text evidence="1">Belongs to the strumpellin family.</text>
</comment>
<dbReference type="GO" id="GO:0007032">
    <property type="term" value="P:endosome organization"/>
    <property type="evidence" value="ECO:0000318"/>
    <property type="project" value="GO_Central"/>
</dbReference>
<protein>
    <submittedName>
        <fullName evidence="2">Uncharacterized protein</fullName>
    </submittedName>
</protein>
<reference evidence="2" key="2">
    <citation type="submission" date="2022-06" db="UniProtKB">
        <authorList>
            <consortium name="EnsemblMetazoa"/>
        </authorList>
    </citation>
    <scope>IDENTIFICATION</scope>
    <source>
        <strain evidence="2">PS312</strain>
    </source>
</reference>
<keyword evidence="3" id="KW-1185">Reference proteome</keyword>
<dbReference type="GO" id="GO:0051125">
    <property type="term" value="P:regulation of actin nucleation"/>
    <property type="evidence" value="ECO:0000318"/>
    <property type="project" value="GO_Central"/>
</dbReference>
<sequence length="990" mass="110896">MDLIKARDGGVRSVYESFLWNVVDEGRAITVEIARLADIVPQYIIDPSKSRFKPILLDYNYFVNCEHHDNMLSMYQDLDDDIFTENKQLFANLVNLFDSLASFITTFKQYLEEASSDSRLEEWDTVRELELEAFYLIGLSCLSLERLFAAHTLERLVVLLFRLLDDRSSGLVFALDFLHAPQNAEDTLFSRVGIPLHFVDEILEVFGDRFHEIQVHSSSLTRIRPILPSLLFLSLRFRPQTLANTPRLSRILDLFFRDQWVISVGGHIVNLVDDWSNQKLLSSLLASRITPARARMLTDQQLAALQTVDLPQGSMRISMIPSLIPLISKYNAALQWLCLHSYDKSSTRKSSGLTTAVKTSLTDHFEPHLAMANVARVEHNIITVYERTLRTKKESLEEATASVCSLIDEIAEILKLTPNLPLKEDRKTKLIDWFVVLKTRLQEEAQGQKGAEIAMEVKQRVDHVISSVGLSLTLAAVSPRLQQSLDALYALSSLNKTHLRSLKATSAPGYAIEMLASWSSQLQYMLVNSPLPLRALCYKLFLTVGVEAVSVHSSSRRSPLARALSSRLSKRLRASLDSLPHQIFEVIDTCVIPQLEQRWPTALDKSEVRRLADMDERLKLAEGTRALANLSLGVASLSSRAMGGRPREVVSEGIRRELRVRLQKMISCEGGVHDSIGRAGSESNLLRSALILACEHMRVPGSAIWREEVASLFEKEAERIVDRAAKRKTWDDNWLDREGAERRERSMIRMMIDATNPKKTRYIGHEQAWRDTKSGKEVFTPAILSRLEISLPLCTSSMSRLLRARASISLRSILNQMRPLMPTTDVSPESLVRLSRSLPSSIGDELAGMTQSLLLAHYLDHARMRSARLMVPHVSRALEATTQFMNGEGDDSSLLSLLPLLRHLGLSPSGLSLSSLSSPSSPAPLSPIAAVCIALWLTEVGGVQTTLGTLPLPSETKTRLALLRDTVVAGRYPSKNKPKVINIQNTIDVL</sequence>
<evidence type="ECO:0000313" key="2">
    <source>
        <dbReference type="EnsemblMetazoa" id="PPA12404.1"/>
    </source>
</evidence>
<gene>
    <name evidence="2" type="primary">WBGene00101958</name>
</gene>
<accession>A0A8R1YF02</accession>
<dbReference type="InterPro" id="IPR019393">
    <property type="entry name" value="WASH_strumpellin"/>
</dbReference>
<dbReference type="Proteomes" id="UP000005239">
    <property type="component" value="Unassembled WGS sequence"/>
</dbReference>
<dbReference type="PANTHER" id="PTHR15691">
    <property type="entry name" value="WASH COMPLEX SUBUNIT 5"/>
    <property type="match status" value="1"/>
</dbReference>
<dbReference type="PANTHER" id="PTHR15691:SF6">
    <property type="entry name" value="WASH COMPLEX SUBUNIT 5"/>
    <property type="match status" value="1"/>
</dbReference>
<dbReference type="AlphaFoldDB" id="A0A2A6C574"/>
<dbReference type="GO" id="GO:0005768">
    <property type="term" value="C:endosome"/>
    <property type="evidence" value="ECO:0000318"/>
    <property type="project" value="GO_Central"/>
</dbReference>
<proteinExistence type="inferred from homology"/>
<reference evidence="3" key="1">
    <citation type="journal article" date="2008" name="Nat. Genet.">
        <title>The Pristionchus pacificus genome provides a unique perspective on nematode lifestyle and parasitism.</title>
        <authorList>
            <person name="Dieterich C."/>
            <person name="Clifton S.W."/>
            <person name="Schuster L.N."/>
            <person name="Chinwalla A."/>
            <person name="Delehaunty K."/>
            <person name="Dinkelacker I."/>
            <person name="Fulton L."/>
            <person name="Fulton R."/>
            <person name="Godfrey J."/>
            <person name="Minx P."/>
            <person name="Mitreva M."/>
            <person name="Roeseler W."/>
            <person name="Tian H."/>
            <person name="Witte H."/>
            <person name="Yang S.P."/>
            <person name="Wilson R.K."/>
            <person name="Sommer R.J."/>
        </authorList>
    </citation>
    <scope>NUCLEOTIDE SEQUENCE [LARGE SCALE GENOMIC DNA]</scope>
    <source>
        <strain evidence="3">PS312</strain>
    </source>
</reference>
<dbReference type="GO" id="GO:0030041">
    <property type="term" value="P:actin filament polymerization"/>
    <property type="evidence" value="ECO:0000318"/>
    <property type="project" value="GO_Central"/>
</dbReference>
<organism evidence="2 3">
    <name type="scientific">Pristionchus pacificus</name>
    <name type="common">Parasitic nematode worm</name>
    <dbReference type="NCBI Taxonomy" id="54126"/>
    <lineage>
        <taxon>Eukaryota</taxon>
        <taxon>Metazoa</taxon>
        <taxon>Ecdysozoa</taxon>
        <taxon>Nematoda</taxon>
        <taxon>Chromadorea</taxon>
        <taxon>Rhabditida</taxon>
        <taxon>Rhabditina</taxon>
        <taxon>Diplogasteromorpha</taxon>
        <taxon>Diplogasteroidea</taxon>
        <taxon>Neodiplogasteridae</taxon>
        <taxon>Pristionchus</taxon>
    </lineage>
</organism>
<evidence type="ECO:0000313" key="3">
    <source>
        <dbReference type="Proteomes" id="UP000005239"/>
    </source>
</evidence>
<dbReference type="OrthoDB" id="565118at2759"/>
<dbReference type="EnsemblMetazoa" id="PPA12404.1">
    <property type="protein sequence ID" value="PPA12404.1"/>
    <property type="gene ID" value="WBGene00101958"/>
</dbReference>
<accession>A0A2A6C574</accession>